<dbReference type="PANTHER" id="PTHR24366">
    <property type="entry name" value="IG(IMMUNOGLOBULIN) AND LRR(LEUCINE RICH REPEAT) DOMAINS"/>
    <property type="match status" value="1"/>
</dbReference>
<evidence type="ECO:0000313" key="4">
    <source>
        <dbReference type="Proteomes" id="UP000186817"/>
    </source>
</evidence>
<reference evidence="3 4" key="1">
    <citation type="submission" date="2016-02" db="EMBL/GenBank/DDBJ databases">
        <title>Genome analysis of coral dinoflagellate symbionts highlights evolutionary adaptations to a symbiotic lifestyle.</title>
        <authorList>
            <person name="Aranda M."/>
            <person name="Li Y."/>
            <person name="Liew Y.J."/>
            <person name="Baumgarten S."/>
            <person name="Simakov O."/>
            <person name="Wilson M."/>
            <person name="Piel J."/>
            <person name="Ashoor H."/>
            <person name="Bougouffa S."/>
            <person name="Bajic V.B."/>
            <person name="Ryu T."/>
            <person name="Ravasi T."/>
            <person name="Bayer T."/>
            <person name="Micklem G."/>
            <person name="Kim H."/>
            <person name="Bhak J."/>
            <person name="Lajeunesse T.C."/>
            <person name="Voolstra C.R."/>
        </authorList>
    </citation>
    <scope>NUCLEOTIDE SEQUENCE [LARGE SCALE GENOMIC DNA]</scope>
    <source>
        <strain evidence="3 4">CCMP2467</strain>
    </source>
</reference>
<keyword evidence="1" id="KW-0433">Leucine-rich repeat</keyword>
<keyword evidence="2" id="KW-0677">Repeat</keyword>
<keyword evidence="4" id="KW-1185">Reference proteome</keyword>
<dbReference type="OrthoDB" id="420637at2759"/>
<gene>
    <name evidence="3" type="ORF">AK812_SmicGene27400</name>
</gene>
<evidence type="ECO:0000313" key="3">
    <source>
        <dbReference type="EMBL" id="OLP90956.1"/>
    </source>
</evidence>
<dbReference type="InterPro" id="IPR001611">
    <property type="entry name" value="Leu-rich_rpt"/>
</dbReference>
<dbReference type="InterPro" id="IPR032675">
    <property type="entry name" value="LRR_dom_sf"/>
</dbReference>
<organism evidence="3 4">
    <name type="scientific">Symbiodinium microadriaticum</name>
    <name type="common">Dinoflagellate</name>
    <name type="synonym">Zooxanthella microadriatica</name>
    <dbReference type="NCBI Taxonomy" id="2951"/>
    <lineage>
        <taxon>Eukaryota</taxon>
        <taxon>Sar</taxon>
        <taxon>Alveolata</taxon>
        <taxon>Dinophyceae</taxon>
        <taxon>Suessiales</taxon>
        <taxon>Symbiodiniaceae</taxon>
        <taxon>Symbiodinium</taxon>
    </lineage>
</organism>
<dbReference type="PANTHER" id="PTHR24366:SF96">
    <property type="entry name" value="LEUCINE RICH REPEAT CONTAINING 53"/>
    <property type="match status" value="1"/>
</dbReference>
<proteinExistence type="predicted"/>
<evidence type="ECO:0000256" key="2">
    <source>
        <dbReference type="ARBA" id="ARBA00022737"/>
    </source>
</evidence>
<dbReference type="Pfam" id="PF13516">
    <property type="entry name" value="LRR_6"/>
    <property type="match status" value="2"/>
</dbReference>
<dbReference type="EMBL" id="LSRX01000686">
    <property type="protein sequence ID" value="OLP90956.1"/>
    <property type="molecule type" value="Genomic_DNA"/>
</dbReference>
<name>A0A1Q9D763_SYMMI</name>
<dbReference type="SUPFAM" id="SSF52047">
    <property type="entry name" value="RNI-like"/>
    <property type="match status" value="1"/>
</dbReference>
<comment type="caution">
    <text evidence="3">The sequence shown here is derived from an EMBL/GenBank/DDBJ whole genome shotgun (WGS) entry which is preliminary data.</text>
</comment>
<dbReference type="Gene3D" id="3.80.10.10">
    <property type="entry name" value="Ribonuclease Inhibitor"/>
    <property type="match status" value="2"/>
</dbReference>
<evidence type="ECO:0000256" key="1">
    <source>
        <dbReference type="ARBA" id="ARBA00022614"/>
    </source>
</evidence>
<dbReference type="AlphaFoldDB" id="A0A1Q9D763"/>
<accession>A0A1Q9D763</accession>
<protein>
    <submittedName>
        <fullName evidence="3">Uncharacterized protein</fullName>
    </submittedName>
</protein>
<dbReference type="Proteomes" id="UP000186817">
    <property type="component" value="Unassembled WGS sequence"/>
</dbReference>
<sequence>MSAVSTIGVTAFSLAGRELAKVFVPRDVSVRMLVEALGATAGISWDAWQLTWKGEALEDWSIQPFIASDSELSSVELQAVLKPQPMQLDPEHEHAVELLEALKEPYDGLRGLSFALGSLRQLSLGAKDDDRCFKDCRGDDSSGVMSEPQMNALLRAVLDNRLQCTVLCLRGVLRPMGMMARAVDRQDSADLISLLSHMPQLTSLDLSGNRLGYTNTCIEALGTAMPKLQKLTYLNLSCNGFFSFHGGSGMLPPHVSALFVSLLTLTALEVLDLSLNDKAFVRDFCKEKEELGSSYVPRLLKELSLKKLLFAGNDAGLSTVAALEASRQPGCEIDYGLGDHVAEALRAIQEPWEEGTFRLPLLDLGPVQRSWPVRTAYYWHLGCGLSGVEEELRHRVVSVDVSGSKLGRSWPGLVERVLPHFPALKELNLQKTQVAVDFLMALHLPAFASLRKIDLAGCGLCHFTSLGDDEPKIAQAFLFWSESLTDLDLSENFISEYGDFSPGQLEHNLPPLVRGLKRLKRLALRDNDIGGVPVPDEPTRSLIEDAFNFEAGSLEELDLQGNPLESPEWDEFVDRLQAKVPHVRLDRG</sequence>